<comment type="caution">
    <text evidence="1">The sequence shown here is derived from an EMBL/GenBank/DDBJ whole genome shotgun (WGS) entry which is preliminary data.</text>
</comment>
<keyword evidence="2" id="KW-1185">Reference proteome</keyword>
<organism evidence="1 2">
    <name type="scientific">Solanum commersonii</name>
    <name type="common">Commerson's wild potato</name>
    <name type="synonym">Commerson's nightshade</name>
    <dbReference type="NCBI Taxonomy" id="4109"/>
    <lineage>
        <taxon>Eukaryota</taxon>
        <taxon>Viridiplantae</taxon>
        <taxon>Streptophyta</taxon>
        <taxon>Embryophyta</taxon>
        <taxon>Tracheophyta</taxon>
        <taxon>Spermatophyta</taxon>
        <taxon>Magnoliopsida</taxon>
        <taxon>eudicotyledons</taxon>
        <taxon>Gunneridae</taxon>
        <taxon>Pentapetalae</taxon>
        <taxon>asterids</taxon>
        <taxon>lamiids</taxon>
        <taxon>Solanales</taxon>
        <taxon>Solanaceae</taxon>
        <taxon>Solanoideae</taxon>
        <taxon>Solaneae</taxon>
        <taxon>Solanum</taxon>
    </lineage>
</organism>
<reference evidence="1 2" key="1">
    <citation type="submission" date="2020-09" db="EMBL/GenBank/DDBJ databases">
        <title>De no assembly of potato wild relative species, Solanum commersonii.</title>
        <authorList>
            <person name="Cho K."/>
        </authorList>
    </citation>
    <scope>NUCLEOTIDE SEQUENCE [LARGE SCALE GENOMIC DNA]</scope>
    <source>
        <strain evidence="1">LZ3.2</strain>
        <tissue evidence="1">Leaf</tissue>
    </source>
</reference>
<protein>
    <submittedName>
        <fullName evidence="1">Uncharacterized protein</fullName>
    </submittedName>
</protein>
<proteinExistence type="predicted"/>
<dbReference type="AlphaFoldDB" id="A0A9J5Y6V8"/>
<name>A0A9J5Y6V8_SOLCO</name>
<accession>A0A9J5Y6V8</accession>
<evidence type="ECO:0000313" key="2">
    <source>
        <dbReference type="Proteomes" id="UP000824120"/>
    </source>
</evidence>
<gene>
    <name evidence="1" type="ORF">H5410_036212</name>
</gene>
<dbReference type="EMBL" id="JACXVP010000007">
    <property type="protein sequence ID" value="KAG5594980.1"/>
    <property type="molecule type" value="Genomic_DNA"/>
</dbReference>
<evidence type="ECO:0000313" key="1">
    <source>
        <dbReference type="EMBL" id="KAG5594980.1"/>
    </source>
</evidence>
<dbReference type="Proteomes" id="UP000824120">
    <property type="component" value="Chromosome 7"/>
</dbReference>
<sequence length="63" mass="7526">MQLLKKLKCGQLRYKSLMKGRARESLQKTNKNTGPRHYIWWRYKKLCKPVSSFPYLLGISHIC</sequence>